<reference evidence="2" key="1">
    <citation type="journal article" date="2015" name="Nature">
        <title>Complex archaea that bridge the gap between prokaryotes and eukaryotes.</title>
        <authorList>
            <person name="Spang A."/>
            <person name="Saw J.H."/>
            <person name="Jorgensen S.L."/>
            <person name="Zaremba-Niedzwiedzka K."/>
            <person name="Martijn J."/>
            <person name="Lind A.E."/>
            <person name="van Eijk R."/>
            <person name="Schleper C."/>
            <person name="Guy L."/>
            <person name="Ettema T.J."/>
        </authorList>
    </citation>
    <scope>NUCLEOTIDE SEQUENCE</scope>
</reference>
<proteinExistence type="predicted"/>
<protein>
    <submittedName>
        <fullName evidence="2">Uncharacterized protein</fullName>
    </submittedName>
</protein>
<name>A0A0F9DZ12_9ZZZZ</name>
<comment type="caution">
    <text evidence="2">The sequence shown here is derived from an EMBL/GenBank/DDBJ whole genome shotgun (WGS) entry which is preliminary data.</text>
</comment>
<dbReference type="AlphaFoldDB" id="A0A0F9DZ12"/>
<feature type="region of interest" description="Disordered" evidence="1">
    <location>
        <begin position="44"/>
        <end position="63"/>
    </location>
</feature>
<feature type="non-terminal residue" evidence="2">
    <location>
        <position position="277"/>
    </location>
</feature>
<gene>
    <name evidence="2" type="ORF">LCGC14_2489230</name>
</gene>
<organism evidence="2">
    <name type="scientific">marine sediment metagenome</name>
    <dbReference type="NCBI Taxonomy" id="412755"/>
    <lineage>
        <taxon>unclassified sequences</taxon>
        <taxon>metagenomes</taxon>
        <taxon>ecological metagenomes</taxon>
    </lineage>
</organism>
<evidence type="ECO:0000256" key="1">
    <source>
        <dbReference type="SAM" id="MobiDB-lite"/>
    </source>
</evidence>
<accession>A0A0F9DZ12</accession>
<sequence length="277" mass="30398">MRHIAYQRQREEGRAQRLDALDELRSRDIQRQFQGELQRKAVLDRRDDIGSQMEVEQERKRGLDERGVPTTEEGLRRFREVEQRQQPRARPFAQQFQDPYQIPASRIPVGAPPTAEEFPQMGRGRGPGLLEMADIPRQWVKEKVIEPVVPEFEVTIPSEVTGIVAAGTPLLREAQAIGGLLGKEPPPVKITSELVEEAASWVLDPLNAVFFAGPALKGAGGAARVANQIRKSGRIPAFVRAARRLAASEAGGRRLGGEAGEAAAKGVGRQVGAEALI</sequence>
<evidence type="ECO:0000313" key="2">
    <source>
        <dbReference type="EMBL" id="KKL17073.1"/>
    </source>
</evidence>
<dbReference type="EMBL" id="LAZR01039411">
    <property type="protein sequence ID" value="KKL17073.1"/>
    <property type="molecule type" value="Genomic_DNA"/>
</dbReference>